<evidence type="ECO:0000256" key="1">
    <source>
        <dbReference type="SAM" id="MobiDB-lite"/>
    </source>
</evidence>
<accession>A0AAE6NNU4</accession>
<evidence type="ECO:0000313" key="2">
    <source>
        <dbReference type="EMBL" id="OSY40031.1"/>
    </source>
</evidence>
<keyword evidence="4" id="KW-1185">Reference proteome</keyword>
<evidence type="ECO:0000313" key="5">
    <source>
        <dbReference type="Proteomes" id="UP000325458"/>
    </source>
</evidence>
<sequence length="731" mass="79356">MPEPTTDTPGIPEEEIAGRVGAWWRAGGRGGQVAFLVAADGHDASAVMRETHEHVPGSVVVDATGLTAEQVMQQALKALGVDLSADKRDDWRFALGSWPEERLLLVVNAHRAGPTRRSYEPERLVTQTLPWLARGQLAVVAHVVPELLPARVDPRAVFRLSATAIEPRPAATASVAVRALALAEPRLVPLPVWAQLVAGLSGEAASEDELTAFAREEPGIVRLGPLGVSFVDENLAETLRREIDSAEPSRVHRHVVAWLMDSAPGFRHPEGWARHGAVGLYAATGLAMHAVQAGMYDEVLQDGRVIANLPQTALMDAARSITFLIPGNTAAADALHLWGWGVTPQHQTEWAAWLHLMAFSRGDHAFASGVASSGVALPWRVKWAHWRPPGGYHARFLRAGKFAATAEVRWRGRAAIAGLQRRTEDGEQQSYVSIRDAETGDRVAEPWENAEIPEENRADLAWPDSPGDDSASPERVQELFASSSPRRRDSAFVLPCEPLAVHEVVVFGGDLGLIALQPARGVDISDFGARQQPLSDSYADAGLSSPLDAPAPGREDLIDLFGEDDIFPIEAEDLPDGLTHGATRELLLEFGLPYMWDEGGMGIFPCGDWESDVLDELPCWPEGIEPVAETGPFFQIGKWMGAKLVIDGPTGHILRVPTGPDEEYLAALPAAHSLDNFLTMVVLWVTGLRTRSILPPVAERGQLPYWVLGELEDVEEQGGNQPAWAYVLHNE</sequence>
<evidence type="ECO:0000313" key="4">
    <source>
        <dbReference type="Proteomes" id="UP000194225"/>
    </source>
</evidence>
<reference evidence="3 5" key="2">
    <citation type="submission" date="2017-09" db="EMBL/GenBank/DDBJ databases">
        <authorList>
            <person name="Lee N."/>
            <person name="Cho B.-K."/>
        </authorList>
    </citation>
    <scope>NUCLEOTIDE SEQUENCE [LARGE SCALE GENOMIC DNA]</scope>
    <source>
        <strain evidence="3 5">ATCC 23948</strain>
    </source>
</reference>
<name>A0AAE6NNU4_STRPT</name>
<dbReference type="AlphaFoldDB" id="A0AAE6NNU4"/>
<dbReference type="Pfam" id="PF14435">
    <property type="entry name" value="SUKH-4"/>
    <property type="match status" value="1"/>
</dbReference>
<proteinExistence type="predicted"/>
<reference evidence="2 4" key="1">
    <citation type="submission" date="2016-09" db="EMBL/GenBank/DDBJ databases">
        <title>Streptomyces platensis DSM40041, a candidate organism with high potential of specific P450 cytochromes.</title>
        <authorList>
            <person name="Grumaz C."/>
            <person name="Vainshtein Y."/>
            <person name="Kirstahler P."/>
            <person name="Sohn K."/>
        </authorList>
    </citation>
    <scope>NUCLEOTIDE SEQUENCE [LARGE SCALE GENOMIC DNA]</scope>
    <source>
        <strain evidence="2 4">DSM 40041</strain>
    </source>
</reference>
<feature type="compositionally biased region" description="Basic and acidic residues" evidence="1">
    <location>
        <begin position="435"/>
        <end position="445"/>
    </location>
</feature>
<protein>
    <submittedName>
        <fullName evidence="3">Uncharacterized protein</fullName>
    </submittedName>
</protein>
<dbReference type="Proteomes" id="UP000194225">
    <property type="component" value="Unassembled WGS sequence"/>
</dbReference>
<dbReference type="Proteomes" id="UP000325458">
    <property type="component" value="Chromosome"/>
</dbReference>
<organism evidence="3 5">
    <name type="scientific">Streptomyces platensis</name>
    <dbReference type="NCBI Taxonomy" id="58346"/>
    <lineage>
        <taxon>Bacteria</taxon>
        <taxon>Bacillati</taxon>
        <taxon>Actinomycetota</taxon>
        <taxon>Actinomycetes</taxon>
        <taxon>Kitasatosporales</taxon>
        <taxon>Streptomycetaceae</taxon>
        <taxon>Streptomyces</taxon>
    </lineage>
</organism>
<evidence type="ECO:0000313" key="3">
    <source>
        <dbReference type="EMBL" id="QEV55270.1"/>
    </source>
</evidence>
<dbReference type="EMBL" id="MIGA01000048">
    <property type="protein sequence ID" value="OSY40031.1"/>
    <property type="molecule type" value="Genomic_DNA"/>
</dbReference>
<dbReference type="GeneID" id="90927449"/>
<feature type="region of interest" description="Disordered" evidence="1">
    <location>
        <begin position="427"/>
        <end position="482"/>
    </location>
</feature>
<dbReference type="EMBL" id="CP023691">
    <property type="protein sequence ID" value="QEV55270.1"/>
    <property type="molecule type" value="Genomic_DNA"/>
</dbReference>
<dbReference type="InterPro" id="IPR025851">
    <property type="entry name" value="SUKH-4"/>
</dbReference>
<dbReference type="KEGG" id="spla:CP981_29800"/>
<dbReference type="RefSeq" id="WP_085927133.1">
    <property type="nucleotide sequence ID" value="NZ_BAABSS010000054.1"/>
</dbReference>
<gene>
    <name evidence="2" type="ORF">BG653_05570</name>
    <name evidence="3" type="ORF">CP981_29800</name>
</gene>